<accession>A0A0P0GHW3</accession>
<proteinExistence type="predicted"/>
<dbReference type="KEGG" id="bcel:BcellWH2_02359"/>
<dbReference type="EMBL" id="CP012801">
    <property type="protein sequence ID" value="ALJ59599.1"/>
    <property type="molecule type" value="Genomic_DNA"/>
</dbReference>
<gene>
    <name evidence="1" type="ORF">BcellWH2_02359</name>
</gene>
<dbReference type="InterPro" id="IPR017853">
    <property type="entry name" value="GH"/>
</dbReference>
<dbReference type="RefSeq" id="WP_029426085.1">
    <property type="nucleotide sequence ID" value="NZ_CP012801.1"/>
</dbReference>
<evidence type="ECO:0000313" key="1">
    <source>
        <dbReference type="EMBL" id="ALJ59599.1"/>
    </source>
</evidence>
<dbReference type="AlphaFoldDB" id="A0A0P0GHW3"/>
<name>A0A0P0GHW3_9BACE</name>
<protein>
    <recommendedName>
        <fullName evidence="3">Beta-agarase</fullName>
    </recommendedName>
</protein>
<dbReference type="SUPFAM" id="SSF51445">
    <property type="entry name" value="(Trans)glycosidases"/>
    <property type="match status" value="1"/>
</dbReference>
<dbReference type="Gene3D" id="3.20.20.80">
    <property type="entry name" value="Glycosidases"/>
    <property type="match status" value="1"/>
</dbReference>
<dbReference type="Proteomes" id="UP000061809">
    <property type="component" value="Chromosome"/>
</dbReference>
<evidence type="ECO:0000313" key="2">
    <source>
        <dbReference type="Proteomes" id="UP000061809"/>
    </source>
</evidence>
<sequence length="666" mass="76342">MKTFLLSIVIVFTCSVWAVGQNNRKLLPELLKEGSIDTYGLEKVSGGKTLHWTATRQGASVTFSSGETAWDFSPFVHLVCEVQNLADHELFVECHLDGDYWSTGAGYVPARSTKKIETLILRKEYSKQQLELFPKMNGLPGGATRLWCGYRPESIHRFSLDFPRIQSGDEVVVKNVMLTIPYKEYSGKEYEDLLPFVDEFGQYVHSRYPGKISGVGEIVKADKREEQDMKNYPGNKSWDIYGGWAKGPQLAATGHFRVEKYQGKWWLVDPQGYLFWSHGITCVGGGDETNVKGREKFYRPLNLPASVDSSLFVSERNDRKELSYWKLNMYRKWGADYKTKMIDKANRRLKNWNINTIANWSNEEVIRTRKIPYTAVIHTQYGHFIQDPFSPEFRKGLERTIAGSSAANDEWCIGYFVDNELGWGNNTYLATLALQGRYPYAKEVFKNRLIEKYASLAELNTIWGSEFATWEDWMKNDSVYAGATNDLIDFTSHMANAYFRSVKEALKAKAPHKLYLGCRFNYGDFAGNAVQQWIVDIAAKYCDVVSFNRYTYSAYSLRPSKDRDFPMIIGEFHFGGLDRGLLHGGLRYGGSQENRADLYKHYVQDAVMNPYLVGTHWFQYNDQAVTGRGDGENYQIGFINVYDAPNWELIRAARSVGETMYELRSK</sequence>
<evidence type="ECO:0008006" key="3">
    <source>
        <dbReference type="Google" id="ProtNLM"/>
    </source>
</evidence>
<reference evidence="1 2" key="1">
    <citation type="journal article" date="2015" name="Science">
        <title>Genetic determinants of in vivo fitness and diet responsiveness in multiple human gut Bacteroides.</title>
        <authorList>
            <person name="Wu M."/>
            <person name="McNulty N.P."/>
            <person name="Rodionov D.A."/>
            <person name="Khoroshkin M.S."/>
            <person name="Griffin N.W."/>
            <person name="Cheng J."/>
            <person name="Latreille P."/>
            <person name="Kerstetter R.A."/>
            <person name="Terrapon N."/>
            <person name="Henrissat B."/>
            <person name="Osterman A.L."/>
            <person name="Gordon J.I."/>
        </authorList>
    </citation>
    <scope>NUCLEOTIDE SEQUENCE [LARGE SCALE GENOMIC DNA]</scope>
    <source>
        <strain evidence="1 2">WH2</strain>
    </source>
</reference>
<dbReference type="PATRIC" id="fig|246787.4.peg.2422"/>
<organism evidence="1 2">
    <name type="scientific">Bacteroides cellulosilyticus</name>
    <dbReference type="NCBI Taxonomy" id="246787"/>
    <lineage>
        <taxon>Bacteria</taxon>
        <taxon>Pseudomonadati</taxon>
        <taxon>Bacteroidota</taxon>
        <taxon>Bacteroidia</taxon>
        <taxon>Bacteroidales</taxon>
        <taxon>Bacteroidaceae</taxon>
        <taxon>Bacteroides</taxon>
    </lineage>
</organism>